<feature type="domain" description="DUF4921" evidence="1">
    <location>
        <begin position="25"/>
        <end position="437"/>
    </location>
</feature>
<dbReference type="Gene3D" id="3.30.428.10">
    <property type="entry name" value="HIT-like"/>
    <property type="match status" value="1"/>
</dbReference>
<proteinExistence type="predicted"/>
<comment type="caution">
    <text evidence="2">The sequence shown here is derived from an EMBL/GenBank/DDBJ whole genome shotgun (WGS) entry which is preliminary data.</text>
</comment>
<accession>A0A543HGD7</accession>
<evidence type="ECO:0000259" key="1">
    <source>
        <dbReference type="Pfam" id="PF16268"/>
    </source>
</evidence>
<dbReference type="RefSeq" id="WP_141846808.1">
    <property type="nucleotide sequence ID" value="NZ_VFPM01000004.1"/>
</dbReference>
<dbReference type="OrthoDB" id="9762211at2"/>
<keyword evidence="2" id="KW-0808">Transferase</keyword>
<dbReference type="InterPro" id="IPR036265">
    <property type="entry name" value="HIT-like_sf"/>
</dbReference>
<reference evidence="2 3" key="1">
    <citation type="submission" date="2019-06" db="EMBL/GenBank/DDBJ databases">
        <title>Genome sequencing of plant associated microbes to promote plant fitness in Sorghum bicolor and Oryza sativa.</title>
        <authorList>
            <person name="Coleman-Derr D."/>
        </authorList>
    </citation>
    <scope>NUCLEOTIDE SEQUENCE [LARGE SCALE GENOMIC DNA]</scope>
    <source>
        <strain evidence="2 3">KV-663</strain>
    </source>
</reference>
<keyword evidence="2" id="KW-0548">Nucleotidyltransferase</keyword>
<dbReference type="AlphaFoldDB" id="A0A543HGD7"/>
<dbReference type="GO" id="GO:0016779">
    <property type="term" value="F:nucleotidyltransferase activity"/>
    <property type="evidence" value="ECO:0007669"/>
    <property type="project" value="UniProtKB-KW"/>
</dbReference>
<evidence type="ECO:0000313" key="2">
    <source>
        <dbReference type="EMBL" id="TQM57402.1"/>
    </source>
</evidence>
<sequence>MTEPTGSKPGNLRADRRTVQPLIRLPDGTVKQVNPVTGTKVWTLPGRAARPLTVSRPDPAPLDPTMHDRYCAFCPGRLLETTPEIARLVRDAGGWHEIRGLTAEQLGDTVAQFRLFPNLFEILTYDYWHLAHGFEPTPESQAHRTAYLSTPGGRAHLMALARVRMRARETPGADAEPLDERDLERESVGLFAGNHQVVVARRHFVDGALDDWQNAGSGTLTPEEHWQYTRFTIQAVHDLYRGNPHARYVSAFQNWLRPAGASFDHLHKQLVAIDEPGVDLERETDRVRAEPDLFARWGWQFADEEGLVVARTRTAVAFAGVGHQYPSLVVHTTNTECRPWELSDEEVRDFSDLVHACHAAIGVDVPTNEEWHHGPPLLDLPIPLRAVVKLRVSTPAGFEGGTKIYVNTIDPWAVHDRTVTRLRDLAGRGLVSARITVG</sequence>
<protein>
    <submittedName>
        <fullName evidence="2">Galactose-1-phosphate uridylyltransferase</fullName>
    </submittedName>
</protein>
<dbReference type="Proteomes" id="UP000316747">
    <property type="component" value="Unassembled WGS sequence"/>
</dbReference>
<keyword evidence="3" id="KW-1185">Reference proteome</keyword>
<evidence type="ECO:0000313" key="3">
    <source>
        <dbReference type="Proteomes" id="UP000316747"/>
    </source>
</evidence>
<name>A0A543HGD7_9MICO</name>
<dbReference type="InterPro" id="IPR032576">
    <property type="entry name" value="DUF4921"/>
</dbReference>
<dbReference type="EMBL" id="VFPM01000004">
    <property type="protein sequence ID" value="TQM57402.1"/>
    <property type="molecule type" value="Genomic_DNA"/>
</dbReference>
<gene>
    <name evidence="2" type="ORF">FBY41_4226</name>
</gene>
<dbReference type="Pfam" id="PF16268">
    <property type="entry name" value="DUF4921"/>
    <property type="match status" value="1"/>
</dbReference>
<organism evidence="2 3">
    <name type="scientific">Humibacillus xanthopallidus</name>
    <dbReference type="NCBI Taxonomy" id="412689"/>
    <lineage>
        <taxon>Bacteria</taxon>
        <taxon>Bacillati</taxon>
        <taxon>Actinomycetota</taxon>
        <taxon>Actinomycetes</taxon>
        <taxon>Micrococcales</taxon>
        <taxon>Intrasporangiaceae</taxon>
        <taxon>Humibacillus</taxon>
    </lineage>
</organism>
<dbReference type="SUPFAM" id="SSF54197">
    <property type="entry name" value="HIT-like"/>
    <property type="match status" value="1"/>
</dbReference>